<evidence type="ECO:0000313" key="4">
    <source>
        <dbReference type="Proteomes" id="UP000594118"/>
    </source>
</evidence>
<dbReference type="RefSeq" id="WP_193081768.1">
    <property type="nucleotide sequence ID" value="NZ_CP045201.1"/>
</dbReference>
<dbReference type="Pfam" id="PF11127">
    <property type="entry name" value="YgaP-like_TM"/>
    <property type="match status" value="1"/>
</dbReference>
<dbReference type="AlphaFoldDB" id="A0A7L9WI21"/>
<dbReference type="Proteomes" id="UP000594118">
    <property type="component" value="Chromosome"/>
</dbReference>
<evidence type="ECO:0000256" key="1">
    <source>
        <dbReference type="SAM" id="Phobius"/>
    </source>
</evidence>
<gene>
    <name evidence="3" type="ORF">F3W81_00990</name>
</gene>
<keyword evidence="1" id="KW-1133">Transmembrane helix</keyword>
<feature type="domain" description="Inner membrane protein YgaP-like transmembrane" evidence="2">
    <location>
        <begin position="1"/>
        <end position="69"/>
    </location>
</feature>
<evidence type="ECO:0000259" key="2">
    <source>
        <dbReference type="Pfam" id="PF11127"/>
    </source>
</evidence>
<dbReference type="EMBL" id="CP045201">
    <property type="protein sequence ID" value="QOL79533.1"/>
    <property type="molecule type" value="Genomic_DNA"/>
</dbReference>
<keyword evidence="4" id="KW-1185">Reference proteome</keyword>
<dbReference type="InterPro" id="IPR021309">
    <property type="entry name" value="YgaP-like_TM"/>
</dbReference>
<protein>
    <submittedName>
        <fullName evidence="3">DUF2892 domain-containing protein</fullName>
    </submittedName>
</protein>
<organism evidence="3 4">
    <name type="scientific">Pseudooceanicola spongiae</name>
    <dbReference type="NCBI Taxonomy" id="2613965"/>
    <lineage>
        <taxon>Bacteria</taxon>
        <taxon>Pseudomonadati</taxon>
        <taxon>Pseudomonadota</taxon>
        <taxon>Alphaproteobacteria</taxon>
        <taxon>Rhodobacterales</taxon>
        <taxon>Paracoccaceae</taxon>
        <taxon>Pseudooceanicola</taxon>
    </lineage>
</organism>
<evidence type="ECO:0000313" key="3">
    <source>
        <dbReference type="EMBL" id="QOL79533.1"/>
    </source>
</evidence>
<proteinExistence type="predicted"/>
<keyword evidence="1" id="KW-0812">Transmembrane</keyword>
<feature type="transmembrane region" description="Helical" evidence="1">
    <location>
        <begin position="12"/>
        <end position="33"/>
    </location>
</feature>
<reference evidence="3 4" key="1">
    <citation type="submission" date="2019-10" db="EMBL/GenBank/DDBJ databases">
        <title>Pseudopuniceibacterium sp. HQ09 islated from Antarctica.</title>
        <authorList>
            <person name="Liao L."/>
            <person name="Su S."/>
            <person name="Chen B."/>
            <person name="Yu Y."/>
        </authorList>
    </citation>
    <scope>NUCLEOTIDE SEQUENCE [LARGE SCALE GENOMIC DNA]</scope>
    <source>
        <strain evidence="3 4">HQ09</strain>
    </source>
</reference>
<feature type="transmembrane region" description="Helical" evidence="1">
    <location>
        <begin position="39"/>
        <end position="63"/>
    </location>
</feature>
<keyword evidence="1" id="KW-0472">Membrane</keyword>
<dbReference type="KEGG" id="pshq:F3W81_00990"/>
<sequence>MSKNVGTTDRAIRLLLGIALIALALFGGLSLMQDSVMKYGAVILGLILAITGLMQLCPLYAMFGLRSCKS</sequence>
<name>A0A7L9WI21_9RHOB</name>
<accession>A0A7L9WI21</accession>